<evidence type="ECO:0000313" key="1">
    <source>
        <dbReference type="EnsemblPlants" id="cds.evm.model.04.1847"/>
    </source>
</evidence>
<dbReference type="Gramene" id="evm.model.04.1847">
    <property type="protein sequence ID" value="cds.evm.model.04.1847"/>
    <property type="gene ID" value="evm.TU.04.1847"/>
</dbReference>
<dbReference type="EMBL" id="UZAU01000400">
    <property type="status" value="NOT_ANNOTATED_CDS"/>
    <property type="molecule type" value="Genomic_DNA"/>
</dbReference>
<name>A0A803PET8_CANSA</name>
<protein>
    <submittedName>
        <fullName evidence="1">Uncharacterized protein</fullName>
    </submittedName>
</protein>
<reference evidence="1" key="1">
    <citation type="submission" date="2018-11" db="EMBL/GenBank/DDBJ databases">
        <authorList>
            <person name="Grassa J C."/>
        </authorList>
    </citation>
    <scope>NUCLEOTIDE SEQUENCE [LARGE SCALE GENOMIC DNA]</scope>
</reference>
<organism evidence="1 2">
    <name type="scientific">Cannabis sativa</name>
    <name type="common">Hemp</name>
    <name type="synonym">Marijuana</name>
    <dbReference type="NCBI Taxonomy" id="3483"/>
    <lineage>
        <taxon>Eukaryota</taxon>
        <taxon>Viridiplantae</taxon>
        <taxon>Streptophyta</taxon>
        <taxon>Embryophyta</taxon>
        <taxon>Tracheophyta</taxon>
        <taxon>Spermatophyta</taxon>
        <taxon>Magnoliopsida</taxon>
        <taxon>eudicotyledons</taxon>
        <taxon>Gunneridae</taxon>
        <taxon>Pentapetalae</taxon>
        <taxon>rosids</taxon>
        <taxon>fabids</taxon>
        <taxon>Rosales</taxon>
        <taxon>Cannabaceae</taxon>
        <taxon>Cannabis</taxon>
    </lineage>
</organism>
<dbReference type="Proteomes" id="UP000596661">
    <property type="component" value="Chromosome 4"/>
</dbReference>
<dbReference type="EnsemblPlants" id="evm.model.04.1847">
    <property type="protein sequence ID" value="cds.evm.model.04.1847"/>
    <property type="gene ID" value="evm.TU.04.1847"/>
</dbReference>
<accession>A0A803PET8</accession>
<sequence>MDSILTTWSGCGCTNSSCRRKRSCDAVVPIRAVPPAMGVPIAASGCKLVEGLVGWVFHGVAVAFFASIQRCSCVNIQTRDEYDDQLDDYIMISTNI</sequence>
<reference evidence="1" key="2">
    <citation type="submission" date="2021-03" db="UniProtKB">
        <authorList>
            <consortium name="EnsemblPlants"/>
        </authorList>
    </citation>
    <scope>IDENTIFICATION</scope>
</reference>
<dbReference type="PANTHER" id="PTHR34061">
    <property type="entry name" value="PROTEIN, PUTATIVE-RELATED"/>
    <property type="match status" value="1"/>
</dbReference>
<dbReference type="AlphaFoldDB" id="A0A803PET8"/>
<keyword evidence="2" id="KW-1185">Reference proteome</keyword>
<proteinExistence type="predicted"/>
<evidence type="ECO:0000313" key="2">
    <source>
        <dbReference type="Proteomes" id="UP000596661"/>
    </source>
</evidence>
<dbReference type="PANTHER" id="PTHR34061:SF17">
    <property type="entry name" value="EXPRESSED PROTEIN"/>
    <property type="match status" value="1"/>
</dbReference>